<dbReference type="EMBL" id="SLVX01000027">
    <property type="protein sequence ID" value="TCN35629.1"/>
    <property type="molecule type" value="Genomic_DNA"/>
</dbReference>
<dbReference type="Proteomes" id="UP000295351">
    <property type="component" value="Unassembled WGS sequence"/>
</dbReference>
<evidence type="ECO:0000313" key="2">
    <source>
        <dbReference type="Proteomes" id="UP000295351"/>
    </source>
</evidence>
<dbReference type="SUPFAM" id="SSF53649">
    <property type="entry name" value="Alkaline phosphatase-like"/>
    <property type="match status" value="1"/>
</dbReference>
<dbReference type="AlphaFoldDB" id="A0A4R2CA21"/>
<gene>
    <name evidence="1" type="ORF">EV665_1274</name>
</gene>
<sequence length="432" mass="46083">MVSAQNVGGSSPRVVLVVTDGMRRDFISTENTPVIANLKSTGTWFASHRSVFPSCTRVVSSSVATGCLPAKHGLAGNSVCLIEDGKLTLHDAGKPQFVDDKRRLTGRVLNIPTMAERLASMNGAIIFNNVSPGAAYVHDPDGHGHVYHRAASYGPGRVPINGPNALDIVQGIEGDTAATERFVDEVVLQRRPTLAVLWLSEPDTTQHITPLGSPRHLEMLRQTDRNVARVLAAVSQCREEGEDILVMVASDHGHETTVDYVDIAAEMVDAGLKRSLDSDDVVVAPNGTAALIYVDPGQVSDIEAIRNFLESQPWCGQIFDPQNFRDVGIPAGGNLAFGVAMAWDDGTNEYGVPGRSYAVLSANGQKKPAGCGQHGGLGRYEQSPYLIAEGRGFKAGETVTSETSAVEIAPTVLHFLGRAVADLDGRALQELN</sequence>
<name>A0A4R2CA21_SHIGR</name>
<comment type="caution">
    <text evidence="1">The sequence shown here is derived from an EMBL/GenBank/DDBJ whole genome shotgun (WGS) entry which is preliminary data.</text>
</comment>
<organism evidence="1 2">
    <name type="scientific">Shinella granuli</name>
    <dbReference type="NCBI Taxonomy" id="323621"/>
    <lineage>
        <taxon>Bacteria</taxon>
        <taxon>Pseudomonadati</taxon>
        <taxon>Pseudomonadota</taxon>
        <taxon>Alphaproteobacteria</taxon>
        <taxon>Hyphomicrobiales</taxon>
        <taxon>Rhizobiaceae</taxon>
        <taxon>Shinella</taxon>
    </lineage>
</organism>
<dbReference type="PANTHER" id="PTHR10151:SF120">
    <property type="entry name" value="BIS(5'-ADENOSYL)-TRIPHOSPHATASE"/>
    <property type="match status" value="1"/>
</dbReference>
<dbReference type="InterPro" id="IPR002591">
    <property type="entry name" value="Phosphodiest/P_Trfase"/>
</dbReference>
<accession>A0A4R2CA21</accession>
<dbReference type="PANTHER" id="PTHR10151">
    <property type="entry name" value="ECTONUCLEOTIDE PYROPHOSPHATASE/PHOSPHODIESTERASE"/>
    <property type="match status" value="1"/>
</dbReference>
<dbReference type="InterPro" id="IPR017850">
    <property type="entry name" value="Alkaline_phosphatase_core_sf"/>
</dbReference>
<reference evidence="1 2" key="1">
    <citation type="submission" date="2019-03" db="EMBL/GenBank/DDBJ databases">
        <title>Genomic Encyclopedia of Type Strains, Phase IV (KMG-IV): sequencing the most valuable type-strain genomes for metagenomic binning, comparative biology and taxonomic classification.</title>
        <authorList>
            <person name="Goeker M."/>
        </authorList>
    </citation>
    <scope>NUCLEOTIDE SEQUENCE [LARGE SCALE GENOMIC DNA]</scope>
    <source>
        <strain evidence="1 2">DSM 18401</strain>
    </source>
</reference>
<protein>
    <submittedName>
        <fullName evidence="1">Putative AlkP superfamily pyrophosphatase or phosphodiesterase</fullName>
    </submittedName>
</protein>
<dbReference type="Pfam" id="PF01663">
    <property type="entry name" value="Phosphodiest"/>
    <property type="match status" value="1"/>
</dbReference>
<dbReference type="Gene3D" id="3.40.720.10">
    <property type="entry name" value="Alkaline Phosphatase, subunit A"/>
    <property type="match status" value="1"/>
</dbReference>
<dbReference type="GO" id="GO:0016787">
    <property type="term" value="F:hydrolase activity"/>
    <property type="evidence" value="ECO:0007669"/>
    <property type="project" value="UniProtKB-ARBA"/>
</dbReference>
<keyword evidence="2" id="KW-1185">Reference proteome</keyword>
<evidence type="ECO:0000313" key="1">
    <source>
        <dbReference type="EMBL" id="TCN35629.1"/>
    </source>
</evidence>
<dbReference type="RefSeq" id="WP_133036520.1">
    <property type="nucleotide sequence ID" value="NZ_BAABEI010000002.1"/>
</dbReference>
<proteinExistence type="predicted"/>